<keyword evidence="1" id="KW-0472">Membrane</keyword>
<feature type="transmembrane region" description="Helical" evidence="1">
    <location>
        <begin position="168"/>
        <end position="192"/>
    </location>
</feature>
<name>A0AAD7IN23_9AGAR</name>
<dbReference type="Proteomes" id="UP001215598">
    <property type="component" value="Unassembled WGS sequence"/>
</dbReference>
<comment type="caution">
    <text evidence="2">The sequence shown here is derived from an EMBL/GenBank/DDBJ whole genome shotgun (WGS) entry which is preliminary data.</text>
</comment>
<keyword evidence="1" id="KW-1133">Transmembrane helix</keyword>
<feature type="transmembrane region" description="Helical" evidence="1">
    <location>
        <begin position="20"/>
        <end position="38"/>
    </location>
</feature>
<reference evidence="2" key="1">
    <citation type="submission" date="2023-03" db="EMBL/GenBank/DDBJ databases">
        <title>Massive genome expansion in bonnet fungi (Mycena s.s.) driven by repeated elements and novel gene families across ecological guilds.</title>
        <authorList>
            <consortium name="Lawrence Berkeley National Laboratory"/>
            <person name="Harder C.B."/>
            <person name="Miyauchi S."/>
            <person name="Viragh M."/>
            <person name="Kuo A."/>
            <person name="Thoen E."/>
            <person name="Andreopoulos B."/>
            <person name="Lu D."/>
            <person name="Skrede I."/>
            <person name="Drula E."/>
            <person name="Henrissat B."/>
            <person name="Morin E."/>
            <person name="Kohler A."/>
            <person name="Barry K."/>
            <person name="LaButti K."/>
            <person name="Morin E."/>
            <person name="Salamov A."/>
            <person name="Lipzen A."/>
            <person name="Mereny Z."/>
            <person name="Hegedus B."/>
            <person name="Baldrian P."/>
            <person name="Stursova M."/>
            <person name="Weitz H."/>
            <person name="Taylor A."/>
            <person name="Grigoriev I.V."/>
            <person name="Nagy L.G."/>
            <person name="Martin F."/>
            <person name="Kauserud H."/>
        </authorList>
    </citation>
    <scope>NUCLEOTIDE SEQUENCE</scope>
    <source>
        <strain evidence="2">CBHHK182m</strain>
    </source>
</reference>
<organism evidence="2 3">
    <name type="scientific">Mycena metata</name>
    <dbReference type="NCBI Taxonomy" id="1033252"/>
    <lineage>
        <taxon>Eukaryota</taxon>
        <taxon>Fungi</taxon>
        <taxon>Dikarya</taxon>
        <taxon>Basidiomycota</taxon>
        <taxon>Agaricomycotina</taxon>
        <taxon>Agaricomycetes</taxon>
        <taxon>Agaricomycetidae</taxon>
        <taxon>Agaricales</taxon>
        <taxon>Marasmiineae</taxon>
        <taxon>Mycenaceae</taxon>
        <taxon>Mycena</taxon>
    </lineage>
</organism>
<accession>A0AAD7IN23</accession>
<feature type="transmembrane region" description="Helical" evidence="1">
    <location>
        <begin position="102"/>
        <end position="120"/>
    </location>
</feature>
<dbReference type="EMBL" id="JARKIB010000084">
    <property type="protein sequence ID" value="KAJ7745053.1"/>
    <property type="molecule type" value="Genomic_DNA"/>
</dbReference>
<proteinExistence type="predicted"/>
<dbReference type="AlphaFoldDB" id="A0AAD7IN23"/>
<keyword evidence="3" id="KW-1185">Reference proteome</keyword>
<gene>
    <name evidence="2" type="ORF">B0H16DRAFT_1889450</name>
</gene>
<sequence length="322" mass="35421">MSTVPRISTALATVLIETLFYGIYVVLFVTSIYLLFTLQSRGLRRERSVWLSPILLGGSVLFVTVTGHWTLSIDRLFLAFVIVDNGSNPVEFYGDYSQPTQVLQSSLLLVSLAVVDGLFVHRLWTVWSHNRYVMILPCLTMLGLIISTIGGMYAFSQFKLGDSVDALANGWIIAESLFTVFTNMYCTVFISWRLWRVQNILKPAGGRSLNSVIVIIVESAALSTAWAFFFIAAYAVRSNLRFLIDVTPAVVGTANMLIYVRVGLGWTKTPAPATPVTAIRFNIASSPHLSEYGEEVGKKQVGLVCRARGVASKASIPPSGFC</sequence>
<feature type="transmembrane region" description="Helical" evidence="1">
    <location>
        <begin position="132"/>
        <end position="156"/>
    </location>
</feature>
<feature type="transmembrane region" description="Helical" evidence="1">
    <location>
        <begin position="212"/>
        <end position="236"/>
    </location>
</feature>
<protein>
    <submittedName>
        <fullName evidence="2">Uncharacterized protein</fullName>
    </submittedName>
</protein>
<evidence type="ECO:0000256" key="1">
    <source>
        <dbReference type="SAM" id="Phobius"/>
    </source>
</evidence>
<evidence type="ECO:0000313" key="3">
    <source>
        <dbReference type="Proteomes" id="UP001215598"/>
    </source>
</evidence>
<keyword evidence="1" id="KW-0812">Transmembrane</keyword>
<evidence type="ECO:0000313" key="2">
    <source>
        <dbReference type="EMBL" id="KAJ7745053.1"/>
    </source>
</evidence>
<feature type="transmembrane region" description="Helical" evidence="1">
    <location>
        <begin position="50"/>
        <end position="71"/>
    </location>
</feature>